<evidence type="ECO:0000256" key="10">
    <source>
        <dbReference type="ARBA" id="ARBA00077212"/>
    </source>
</evidence>
<dbReference type="OMA" id="YHDGFSI"/>
<dbReference type="PANTHER" id="PTHR31451">
    <property type="match status" value="1"/>
</dbReference>
<dbReference type="SMR" id="G0RYT9"/>
<evidence type="ECO:0000256" key="2">
    <source>
        <dbReference type="ARBA" id="ARBA00004613"/>
    </source>
</evidence>
<dbReference type="PANTHER" id="PTHR31451:SF21">
    <property type="entry name" value="MANNAN ENDO-1,4-BETA-MANNOSIDASE C"/>
    <property type="match status" value="1"/>
</dbReference>
<feature type="signal peptide" evidence="11">
    <location>
        <begin position="1"/>
        <end position="20"/>
    </location>
</feature>
<dbReference type="FunFam" id="3.20.20.80:FF:000076">
    <property type="entry name" value="Mannan endo-1,4-beta-mannosidase A"/>
    <property type="match status" value="1"/>
</dbReference>
<dbReference type="HOGENOM" id="CLU_031603_4_0_1"/>
<evidence type="ECO:0000256" key="11">
    <source>
        <dbReference type="SAM" id="SignalP"/>
    </source>
</evidence>
<keyword evidence="8" id="KW-0326">Glycosidase</keyword>
<keyword evidence="14" id="KW-1185">Reference proteome</keyword>
<protein>
    <recommendedName>
        <fullName evidence="9">Mannan endo-1,4-beta-mannosidase A</fullName>
        <ecNumber evidence="4">3.2.1.78</ecNumber>
    </recommendedName>
    <alternativeName>
        <fullName evidence="10">Endo-beta-1,4-mannanase A</fullName>
    </alternativeName>
</protein>
<dbReference type="GO" id="GO:0005576">
    <property type="term" value="C:extracellular region"/>
    <property type="evidence" value="ECO:0007669"/>
    <property type="project" value="UniProtKB-SubCell"/>
</dbReference>
<feature type="domain" description="Glycoside hydrolase family 5" evidence="12">
    <location>
        <begin position="34"/>
        <end position="372"/>
    </location>
</feature>
<evidence type="ECO:0000313" key="13">
    <source>
        <dbReference type="EMBL" id="EGS23367.1"/>
    </source>
</evidence>
<evidence type="ECO:0000256" key="8">
    <source>
        <dbReference type="ARBA" id="ARBA00023295"/>
    </source>
</evidence>
<dbReference type="eggNOG" id="ENOG502QS4Q">
    <property type="taxonomic scope" value="Eukaryota"/>
</dbReference>
<dbReference type="InterPro" id="IPR018087">
    <property type="entry name" value="Glyco_hydro_5_CS"/>
</dbReference>
<evidence type="ECO:0000256" key="9">
    <source>
        <dbReference type="ARBA" id="ARBA00068505"/>
    </source>
</evidence>
<dbReference type="SUPFAM" id="SSF51445">
    <property type="entry name" value="(Trans)glycosidases"/>
    <property type="match status" value="1"/>
</dbReference>
<keyword evidence="6 11" id="KW-0732">Signal</keyword>
<dbReference type="EMBL" id="GL988032">
    <property type="protein sequence ID" value="EGS23367.1"/>
    <property type="molecule type" value="Genomic_DNA"/>
</dbReference>
<evidence type="ECO:0000256" key="1">
    <source>
        <dbReference type="ARBA" id="ARBA00001678"/>
    </source>
</evidence>
<evidence type="ECO:0000259" key="12">
    <source>
        <dbReference type="Pfam" id="PF26410"/>
    </source>
</evidence>
<evidence type="ECO:0000256" key="5">
    <source>
        <dbReference type="ARBA" id="ARBA00022525"/>
    </source>
</evidence>
<feature type="chain" id="PRO_5003408647" description="Mannan endo-1,4-beta-mannosidase A" evidence="11">
    <location>
        <begin position="21"/>
        <end position="413"/>
    </location>
</feature>
<dbReference type="GO" id="GO:0016985">
    <property type="term" value="F:mannan endo-1,4-beta-mannosidase activity"/>
    <property type="evidence" value="ECO:0007669"/>
    <property type="project" value="UniProtKB-EC"/>
</dbReference>
<dbReference type="Gene3D" id="3.20.20.80">
    <property type="entry name" value="Glycosidases"/>
    <property type="match status" value="1"/>
</dbReference>
<evidence type="ECO:0000256" key="7">
    <source>
        <dbReference type="ARBA" id="ARBA00022801"/>
    </source>
</evidence>
<keyword evidence="7" id="KW-0378">Hydrolase</keyword>
<evidence type="ECO:0000256" key="4">
    <source>
        <dbReference type="ARBA" id="ARBA00012706"/>
    </source>
</evidence>
<dbReference type="InterPro" id="IPR017853">
    <property type="entry name" value="GH"/>
</dbReference>
<dbReference type="InterPro" id="IPR045053">
    <property type="entry name" value="MAN-like"/>
</dbReference>
<gene>
    <name evidence="13" type="ORF">CTHT_0000550</name>
</gene>
<organism evidence="14">
    <name type="scientific">Chaetomium thermophilum (strain DSM 1495 / CBS 144.50 / IMI 039719)</name>
    <name type="common">Thermochaetoides thermophila</name>
    <dbReference type="NCBI Taxonomy" id="759272"/>
    <lineage>
        <taxon>Eukaryota</taxon>
        <taxon>Fungi</taxon>
        <taxon>Dikarya</taxon>
        <taxon>Ascomycota</taxon>
        <taxon>Pezizomycotina</taxon>
        <taxon>Sordariomycetes</taxon>
        <taxon>Sordariomycetidae</taxon>
        <taxon>Sordariales</taxon>
        <taxon>Chaetomiaceae</taxon>
        <taxon>Thermochaetoides</taxon>
    </lineage>
</organism>
<evidence type="ECO:0000256" key="3">
    <source>
        <dbReference type="ARBA" id="ARBA00005641"/>
    </source>
</evidence>
<comment type="subcellular location">
    <subcellularLocation>
        <location evidence="2">Secreted</location>
    </subcellularLocation>
</comment>
<comment type="catalytic activity">
    <reaction evidence="1">
        <text>Random hydrolysis of (1-&gt;4)-beta-D-mannosidic linkages in mannans, galactomannans and glucomannans.</text>
        <dbReference type="EC" id="3.2.1.78"/>
    </reaction>
</comment>
<dbReference type="EC" id="3.2.1.78" evidence="4"/>
<keyword evidence="5" id="KW-0964">Secreted</keyword>
<evidence type="ECO:0000313" key="14">
    <source>
        <dbReference type="Proteomes" id="UP000008066"/>
    </source>
</evidence>
<sequence>MHLLTCKLLATSLLVTTAYGLPGIHANARKDPRFVTVEGERFKLNGRDFHFAGSNAYYFPFNADQADIEKGLLAAKNAGLTVFRTWGFNDKNSSYIPGGLPQYGGEGAGPSEVVFQWWHPNGTSTINVAGFDKVVNAAIKTDMKLIVALTNNWADYGGMDVYTVNLGGRYHDDFYRLPKIKSAFKRYVKTIVTRYKDSPAILAWELANEPRCGADGVRNLPRSPDCTPAVLSAWIAEMSAYIKSLDPNHLVTWGGEGGFNRESDDWAYNGADGGDFDHELSLKTIDFGTFHSYPDWWSKTTDWTEQWIRDHAAAGRRARKPVVHEEYGWLTPELRLEYTGRVDNRTRVEVMGRWQKITVAEKLAGSMYWQYGYSNYSYGRNHNDGFTIYLDDSEAQVLVYQHAKEMNALNRRR</sequence>
<proteinExistence type="inferred from homology"/>
<evidence type="ECO:0000256" key="6">
    <source>
        <dbReference type="ARBA" id="ARBA00022729"/>
    </source>
</evidence>
<dbReference type="GO" id="GO:0046355">
    <property type="term" value="P:mannan catabolic process"/>
    <property type="evidence" value="ECO:0007669"/>
    <property type="project" value="UniProtKB-ARBA"/>
</dbReference>
<dbReference type="Pfam" id="PF26410">
    <property type="entry name" value="GH5_mannosidase"/>
    <property type="match status" value="1"/>
</dbReference>
<accession>G0RYT9</accession>
<dbReference type="STRING" id="759272.G0RYT9"/>
<name>G0RYT9_CHATD</name>
<reference evidence="13 14" key="1">
    <citation type="journal article" date="2011" name="Cell">
        <title>Insight into structure and assembly of the nuclear pore complex by utilizing the genome of a eukaryotic thermophile.</title>
        <authorList>
            <person name="Amlacher S."/>
            <person name="Sarges P."/>
            <person name="Flemming D."/>
            <person name="van Noort V."/>
            <person name="Kunze R."/>
            <person name="Devos D.P."/>
            <person name="Arumugam M."/>
            <person name="Bork P."/>
            <person name="Hurt E."/>
        </authorList>
    </citation>
    <scope>NUCLEOTIDE SEQUENCE [LARGE SCALE GENOMIC DNA]</scope>
    <source>
        <strain evidence="14">DSM 1495 / CBS 144.50 / IMI 039719</strain>
    </source>
</reference>
<comment type="similarity">
    <text evidence="3">Belongs to the glycosyl hydrolase 5 (cellulase A) family.</text>
</comment>
<dbReference type="InterPro" id="IPR001547">
    <property type="entry name" value="Glyco_hydro_5"/>
</dbReference>
<dbReference type="RefSeq" id="XP_006690609.1">
    <property type="nucleotide sequence ID" value="XM_006690546.1"/>
</dbReference>
<dbReference type="KEGG" id="cthr:CTHT_0000550"/>
<dbReference type="OrthoDB" id="406631at2759"/>
<dbReference type="GeneID" id="18254093"/>
<dbReference type="Proteomes" id="UP000008066">
    <property type="component" value="Unassembled WGS sequence"/>
</dbReference>
<dbReference type="AlphaFoldDB" id="G0RYT9"/>
<dbReference type="PROSITE" id="PS00659">
    <property type="entry name" value="GLYCOSYL_HYDROL_F5"/>
    <property type="match status" value="1"/>
</dbReference>